<dbReference type="AlphaFoldDB" id="A0A318Q8G9"/>
<comment type="caution">
    <text evidence="1">The sequence shown here is derived from an EMBL/GenBank/DDBJ whole genome shotgun (WGS) entry which is preliminary data.</text>
</comment>
<dbReference type="Proteomes" id="UP000247609">
    <property type="component" value="Unassembled WGS sequence"/>
</dbReference>
<evidence type="ECO:0000313" key="2">
    <source>
        <dbReference type="Proteomes" id="UP000247609"/>
    </source>
</evidence>
<gene>
    <name evidence="1" type="ORF">CFR71_11730</name>
</gene>
<accession>A0A318Q8G9</accession>
<evidence type="ECO:0000313" key="1">
    <source>
        <dbReference type="EMBL" id="PYD75040.1"/>
    </source>
</evidence>
<protein>
    <submittedName>
        <fullName evidence="1">Uncharacterized protein</fullName>
    </submittedName>
</protein>
<name>A0A318Q8G9_9PROT</name>
<sequence>MIQMIRRSVVSLFLTSSALWSVVPVQHAHAASAEDAQIQALQREMLEMRREMSGQISALRQRLAKAEGHSATATRGQAVRHAMVPPQGPPMSPGMANDIAIGGGGGALNGSISGMMRSADLGTPPSDRGIDADFSHLRQFRVIL</sequence>
<dbReference type="EMBL" id="NOXG01000016">
    <property type="protein sequence ID" value="PYD75040.1"/>
    <property type="molecule type" value="Genomic_DNA"/>
</dbReference>
<organism evidence="1 2">
    <name type="scientific">Novacetimonas pomaceti</name>
    <dbReference type="NCBI Taxonomy" id="2021998"/>
    <lineage>
        <taxon>Bacteria</taxon>
        <taxon>Pseudomonadati</taxon>
        <taxon>Pseudomonadota</taxon>
        <taxon>Alphaproteobacteria</taxon>
        <taxon>Acetobacterales</taxon>
        <taxon>Acetobacteraceae</taxon>
        <taxon>Novacetimonas</taxon>
    </lineage>
</organism>
<reference evidence="1 2" key="1">
    <citation type="submission" date="2017-07" db="EMBL/GenBank/DDBJ databases">
        <title>A draft genome sequence of Komagataeibacter sp. T5K1.</title>
        <authorList>
            <person name="Skraban J."/>
            <person name="Cleenwerck I."/>
            <person name="Vandamme P."/>
            <person name="Trcek J."/>
        </authorList>
    </citation>
    <scope>NUCLEOTIDE SEQUENCE [LARGE SCALE GENOMIC DNA]</scope>
    <source>
        <strain evidence="1 2">T5K1</strain>
    </source>
</reference>
<proteinExistence type="predicted"/>